<dbReference type="Proteomes" id="UP000029227">
    <property type="component" value="Unassembled WGS sequence"/>
</dbReference>
<dbReference type="NCBIfam" id="TIGR00229">
    <property type="entry name" value="sensory_box"/>
    <property type="match status" value="2"/>
</dbReference>
<dbReference type="Pfam" id="PF13426">
    <property type="entry name" value="PAS_9"/>
    <property type="match status" value="2"/>
</dbReference>
<dbReference type="Gene3D" id="3.30.70.270">
    <property type="match status" value="1"/>
</dbReference>
<dbReference type="GO" id="GO:0043709">
    <property type="term" value="P:cell adhesion involved in single-species biofilm formation"/>
    <property type="evidence" value="ECO:0007669"/>
    <property type="project" value="TreeGrafter"/>
</dbReference>
<dbReference type="FunFam" id="3.30.70.270:FF:000001">
    <property type="entry name" value="Diguanylate cyclase domain protein"/>
    <property type="match status" value="1"/>
</dbReference>
<dbReference type="PROSITE" id="PS50887">
    <property type="entry name" value="GGDEF"/>
    <property type="match status" value="1"/>
</dbReference>
<dbReference type="CDD" id="cd01949">
    <property type="entry name" value="GGDEF"/>
    <property type="match status" value="1"/>
</dbReference>
<organism evidence="4 5">
    <name type="scientific">Photobacterium aphoticum</name>
    <dbReference type="NCBI Taxonomy" id="754436"/>
    <lineage>
        <taxon>Bacteria</taxon>
        <taxon>Pseudomonadati</taxon>
        <taxon>Pseudomonadota</taxon>
        <taxon>Gammaproteobacteria</taxon>
        <taxon>Vibrionales</taxon>
        <taxon>Vibrionaceae</taxon>
        <taxon>Photobacterium</taxon>
    </lineage>
</organism>
<dbReference type="GO" id="GO:1902201">
    <property type="term" value="P:negative regulation of bacterial-type flagellum-dependent cell motility"/>
    <property type="evidence" value="ECO:0007669"/>
    <property type="project" value="TreeGrafter"/>
</dbReference>
<dbReference type="InterPro" id="IPR000014">
    <property type="entry name" value="PAS"/>
</dbReference>
<dbReference type="EC" id="2.7.7.65" evidence="2"/>
<dbReference type="InterPro" id="IPR000160">
    <property type="entry name" value="GGDEF_dom"/>
</dbReference>
<dbReference type="AlphaFoldDB" id="A0A090QXQ1"/>
<gene>
    <name evidence="4" type="ORF">JCM19237_3023</name>
</gene>
<comment type="caution">
    <text evidence="4">The sequence shown here is derived from an EMBL/GenBank/DDBJ whole genome shotgun (WGS) entry which is preliminary data.</text>
</comment>
<evidence type="ECO:0000313" key="5">
    <source>
        <dbReference type="Proteomes" id="UP000029227"/>
    </source>
</evidence>
<dbReference type="InterPro" id="IPR001610">
    <property type="entry name" value="PAC"/>
</dbReference>
<proteinExistence type="predicted"/>
<dbReference type="InterPro" id="IPR050469">
    <property type="entry name" value="Diguanylate_Cyclase"/>
</dbReference>
<dbReference type="GO" id="GO:0005886">
    <property type="term" value="C:plasma membrane"/>
    <property type="evidence" value="ECO:0007669"/>
    <property type="project" value="TreeGrafter"/>
</dbReference>
<dbReference type="InterPro" id="IPR029787">
    <property type="entry name" value="Nucleotide_cyclase"/>
</dbReference>
<dbReference type="EMBL" id="BBMN01000014">
    <property type="protein sequence ID" value="GAL07018.1"/>
    <property type="molecule type" value="Genomic_DNA"/>
</dbReference>
<dbReference type="InterPro" id="IPR035965">
    <property type="entry name" value="PAS-like_dom_sf"/>
</dbReference>
<dbReference type="SMART" id="SM00086">
    <property type="entry name" value="PAC"/>
    <property type="match status" value="2"/>
</dbReference>
<dbReference type="NCBIfam" id="TIGR00254">
    <property type="entry name" value="GGDEF"/>
    <property type="match status" value="1"/>
</dbReference>
<dbReference type="SMART" id="SM00267">
    <property type="entry name" value="GGDEF"/>
    <property type="match status" value="1"/>
</dbReference>
<feature type="domain" description="GGDEF" evidence="3">
    <location>
        <begin position="287"/>
        <end position="420"/>
    </location>
</feature>
<dbReference type="Gene3D" id="3.30.450.20">
    <property type="entry name" value="PAS domain"/>
    <property type="match status" value="2"/>
</dbReference>
<reference evidence="4 5" key="1">
    <citation type="journal article" date="2014" name="Genome Announc.">
        <title>Draft Genome Sequences of Two Vibrionaceae Species, Vibrio ponticus C121 and Photobacterium aphoticum C119, Isolated as Coral Reef Microbiota.</title>
        <authorList>
            <person name="Al-saari N."/>
            <person name="Meirelles P.M."/>
            <person name="Mino S."/>
            <person name="Suda W."/>
            <person name="Oshima K."/>
            <person name="Hattori M."/>
            <person name="Ohkuma M."/>
            <person name="Thompson F.L."/>
            <person name="Gomez-Gil B."/>
            <person name="Sawabe T."/>
            <person name="Sawabe T."/>
        </authorList>
    </citation>
    <scope>NUCLEOTIDE SEQUENCE [LARGE SCALE GENOMIC DNA]</scope>
    <source>
        <strain evidence="4 5">JCM 19237</strain>
    </source>
</reference>
<evidence type="ECO:0000256" key="1">
    <source>
        <dbReference type="ARBA" id="ARBA00001946"/>
    </source>
</evidence>
<dbReference type="SMART" id="SM00091">
    <property type="entry name" value="PAS"/>
    <property type="match status" value="2"/>
</dbReference>
<dbReference type="eggNOG" id="COG2199">
    <property type="taxonomic scope" value="Bacteria"/>
</dbReference>
<comment type="cofactor">
    <cofactor evidence="1">
        <name>Mg(2+)</name>
        <dbReference type="ChEBI" id="CHEBI:18420"/>
    </cofactor>
</comment>
<evidence type="ECO:0000259" key="3">
    <source>
        <dbReference type="PROSITE" id="PS50887"/>
    </source>
</evidence>
<dbReference type="PANTHER" id="PTHR45138:SF5">
    <property type="entry name" value="BIFUNCTIONAL PERIPLASMIC SUBSTRATE BINDING PROTEIN_CYTOPLASMIC DIGUANYLATE CYCLASE"/>
    <property type="match status" value="1"/>
</dbReference>
<accession>A0A090QXQ1</accession>
<dbReference type="GO" id="GO:0052621">
    <property type="term" value="F:diguanylate cyclase activity"/>
    <property type="evidence" value="ECO:0007669"/>
    <property type="project" value="UniProtKB-EC"/>
</dbReference>
<evidence type="ECO:0000313" key="4">
    <source>
        <dbReference type="EMBL" id="GAL07018.1"/>
    </source>
</evidence>
<dbReference type="SUPFAM" id="SSF55073">
    <property type="entry name" value="Nucleotide cyclase"/>
    <property type="match status" value="1"/>
</dbReference>
<dbReference type="InterPro" id="IPR043128">
    <property type="entry name" value="Rev_trsase/Diguanyl_cyclase"/>
</dbReference>
<protein>
    <recommendedName>
        <fullName evidence="2">diguanylate cyclase</fullName>
        <ecNumber evidence="2">2.7.7.65</ecNumber>
    </recommendedName>
</protein>
<dbReference type="PANTHER" id="PTHR45138">
    <property type="entry name" value="REGULATORY COMPONENTS OF SENSORY TRANSDUCTION SYSTEM"/>
    <property type="match status" value="1"/>
</dbReference>
<dbReference type="STRING" id="754436.JCM19237_3023"/>
<dbReference type="Pfam" id="PF00990">
    <property type="entry name" value="GGDEF"/>
    <property type="match status" value="1"/>
</dbReference>
<evidence type="ECO:0000256" key="2">
    <source>
        <dbReference type="ARBA" id="ARBA00012528"/>
    </source>
</evidence>
<name>A0A090QXQ1_9GAMM</name>
<dbReference type="SUPFAM" id="SSF55785">
    <property type="entry name" value="PYP-like sensor domain (PAS domain)"/>
    <property type="match status" value="2"/>
</dbReference>
<sequence>MSTHSLLHEPLAIDAQYGLVIHRNFIPLFANDAYAHCFGYNTGQEILALPSLLSLIAQHEQDTAKTAYQRVMTGLDQPGVRTFENINKDGELITVLTVDSVVDWQGEPAMQIIVVDLSRQIAMQRQLLASEQRYRELVDGSIQGMLVHKDFQPLFCNQAYANMYGFTDANALLAQPSILPFINTQFHVQAWQDNQALLAGQVAVIKTEAKGLRADTSVLWLSLLSRPVDWNGERAVQVTAMDITEQHELREQLEYRANFDGLTNVYNRRALSEHLQLQLKSAITRRRPLSCLLIDIDNFKAINDSFGHHAGDVVLQHFAKGCQQLTRQHDLLGRWGGEEFVLVLPGTALQQAQHIAERLCCAMASMAVPVGTQSITFTVSIGVAALSPAIQSIEQLVGSADVALYDAKHRGKGQVVVAEVTAPCLY</sequence>